<organism evidence="1 2">
    <name type="scientific">Ephemerocybe angulata</name>
    <dbReference type="NCBI Taxonomy" id="980116"/>
    <lineage>
        <taxon>Eukaryota</taxon>
        <taxon>Fungi</taxon>
        <taxon>Dikarya</taxon>
        <taxon>Basidiomycota</taxon>
        <taxon>Agaricomycotina</taxon>
        <taxon>Agaricomycetes</taxon>
        <taxon>Agaricomycetidae</taxon>
        <taxon>Agaricales</taxon>
        <taxon>Agaricineae</taxon>
        <taxon>Psathyrellaceae</taxon>
        <taxon>Ephemerocybe</taxon>
    </lineage>
</organism>
<proteinExistence type="predicted"/>
<dbReference type="AlphaFoldDB" id="A0A8H6IFB7"/>
<reference evidence="1 2" key="1">
    <citation type="submission" date="2020-07" db="EMBL/GenBank/DDBJ databases">
        <title>Comparative genomics of pyrophilous fungi reveals a link between fire events and developmental genes.</title>
        <authorList>
            <consortium name="DOE Joint Genome Institute"/>
            <person name="Steindorff A.S."/>
            <person name="Carver A."/>
            <person name="Calhoun S."/>
            <person name="Stillman K."/>
            <person name="Liu H."/>
            <person name="Lipzen A."/>
            <person name="Pangilinan J."/>
            <person name="Labutti K."/>
            <person name="Bruns T.D."/>
            <person name="Grigoriev I.V."/>
        </authorList>
    </citation>
    <scope>NUCLEOTIDE SEQUENCE [LARGE SCALE GENOMIC DNA]</scope>
    <source>
        <strain evidence="1 2">CBS 144469</strain>
    </source>
</reference>
<dbReference type="Proteomes" id="UP000521943">
    <property type="component" value="Unassembled WGS sequence"/>
</dbReference>
<accession>A0A8H6IFB7</accession>
<dbReference type="EMBL" id="JACGCI010000004">
    <property type="protein sequence ID" value="KAF6764413.1"/>
    <property type="molecule type" value="Genomic_DNA"/>
</dbReference>
<protein>
    <submittedName>
        <fullName evidence="1">Uncharacterized protein</fullName>
    </submittedName>
</protein>
<gene>
    <name evidence="1" type="ORF">DFP72DRAFT_1040225</name>
</gene>
<evidence type="ECO:0000313" key="1">
    <source>
        <dbReference type="EMBL" id="KAF6764413.1"/>
    </source>
</evidence>
<sequence length="86" mass="9639">MGAHQVAAGCAHVCSLCPEQDDLFLLVLTRSTLACFCVAWPSFPSQVRRRCLHLRICAQAYSAAPLIMECQRRMENCDRMGVRIVL</sequence>
<comment type="caution">
    <text evidence="1">The sequence shown here is derived from an EMBL/GenBank/DDBJ whole genome shotgun (WGS) entry which is preliminary data.</text>
</comment>
<evidence type="ECO:0000313" key="2">
    <source>
        <dbReference type="Proteomes" id="UP000521943"/>
    </source>
</evidence>
<keyword evidence="2" id="KW-1185">Reference proteome</keyword>
<name>A0A8H6IFB7_9AGAR</name>